<accession>A0A0M0L091</accession>
<dbReference type="GO" id="GO:0005524">
    <property type="term" value="F:ATP binding"/>
    <property type="evidence" value="ECO:0007669"/>
    <property type="project" value="UniProtKB-KW"/>
</dbReference>
<keyword evidence="6" id="KW-1185">Reference proteome</keyword>
<dbReference type="EMBL" id="LILC01000016">
    <property type="protein sequence ID" value="KOO44302.1"/>
    <property type="molecule type" value="Genomic_DNA"/>
</dbReference>
<dbReference type="RefSeq" id="WP_053401959.1">
    <property type="nucleotide sequence ID" value="NZ_LILC01000016.1"/>
</dbReference>
<keyword evidence="2" id="KW-0547">Nucleotide-binding</keyword>
<dbReference type="CDD" id="cd03257">
    <property type="entry name" value="ABC_NikE_OppD_transporters"/>
    <property type="match status" value="1"/>
</dbReference>
<dbReference type="InterPro" id="IPR017871">
    <property type="entry name" value="ABC_transporter-like_CS"/>
</dbReference>
<proteinExistence type="predicted"/>
<protein>
    <submittedName>
        <fullName evidence="5">Nickel ABC transporter ATP-binding protein</fullName>
    </submittedName>
</protein>
<dbReference type="InterPro" id="IPR003593">
    <property type="entry name" value="AAA+_ATPase"/>
</dbReference>
<dbReference type="AlphaFoldDB" id="A0A0M0L091"/>
<dbReference type="STRING" id="284581.AMD01_13555"/>
<gene>
    <name evidence="5" type="ORF">AMD01_13555</name>
</gene>
<evidence type="ECO:0000313" key="5">
    <source>
        <dbReference type="EMBL" id="KOO44302.1"/>
    </source>
</evidence>
<dbReference type="Proteomes" id="UP000037558">
    <property type="component" value="Unassembled WGS sequence"/>
</dbReference>
<dbReference type="PANTHER" id="PTHR43776">
    <property type="entry name" value="TRANSPORT ATP-BINDING PROTEIN"/>
    <property type="match status" value="1"/>
</dbReference>
<dbReference type="PROSITE" id="PS50893">
    <property type="entry name" value="ABC_TRANSPORTER_2"/>
    <property type="match status" value="1"/>
</dbReference>
<dbReference type="SUPFAM" id="SSF52540">
    <property type="entry name" value="P-loop containing nucleoside triphosphate hydrolases"/>
    <property type="match status" value="1"/>
</dbReference>
<comment type="caution">
    <text evidence="5">The sequence shown here is derived from an EMBL/GenBank/DDBJ whole genome shotgun (WGS) entry which is preliminary data.</text>
</comment>
<evidence type="ECO:0000313" key="6">
    <source>
        <dbReference type="Proteomes" id="UP000037558"/>
    </source>
</evidence>
<dbReference type="InterPro" id="IPR027417">
    <property type="entry name" value="P-loop_NTPase"/>
</dbReference>
<dbReference type="PROSITE" id="PS00211">
    <property type="entry name" value="ABC_TRANSPORTER_1"/>
    <property type="match status" value="1"/>
</dbReference>
<keyword evidence="3 5" id="KW-0067">ATP-binding</keyword>
<evidence type="ECO:0000256" key="1">
    <source>
        <dbReference type="ARBA" id="ARBA00022448"/>
    </source>
</evidence>
<dbReference type="Gene3D" id="3.40.50.300">
    <property type="entry name" value="P-loop containing nucleotide triphosphate hydrolases"/>
    <property type="match status" value="1"/>
</dbReference>
<dbReference type="GO" id="GO:0016887">
    <property type="term" value="F:ATP hydrolysis activity"/>
    <property type="evidence" value="ECO:0007669"/>
    <property type="project" value="InterPro"/>
</dbReference>
<sequence length="257" mass="29644">MLLELQGVTKAYPIREETQWSLRKRPSFHAVEHINVTIQEGEIVGLVGESGCGKSTLAKLIMNIEDLSSGSIYVNGQSINQKKMKDIHLYKQIQLVLQDSSSSLYPNMSIREILEEPLRNYFPNDKSVWEMTIHGLLERVLLDHSFLLKYPYQLSGGQKQRICIAKALAVQPKMIVFDESLASLDPFTQQEMMVMLKQIQKEQNLSYLFITHDLKSVQSLCDRVIVMYKGKIVETITNWYPQSFTHPYTRLLFETLI</sequence>
<dbReference type="Pfam" id="PF00005">
    <property type="entry name" value="ABC_tran"/>
    <property type="match status" value="1"/>
</dbReference>
<dbReference type="PANTHER" id="PTHR43776:SF8">
    <property type="entry name" value="ABC TRANSPORTER, ATP-BINDING PROTEIN"/>
    <property type="match status" value="1"/>
</dbReference>
<dbReference type="InterPro" id="IPR050319">
    <property type="entry name" value="ABC_transp_ATP-bind"/>
</dbReference>
<dbReference type="OrthoDB" id="9802264at2"/>
<reference evidence="6" key="1">
    <citation type="submission" date="2015-08" db="EMBL/GenBank/DDBJ databases">
        <title>Fjat-14210 dsm16467.</title>
        <authorList>
            <person name="Liu B."/>
            <person name="Wang J."/>
            <person name="Zhu Y."/>
            <person name="Liu G."/>
            <person name="Chen Q."/>
            <person name="Chen Z."/>
            <person name="Lan J."/>
            <person name="Che J."/>
            <person name="Ge C."/>
            <person name="Shi H."/>
            <person name="Pan Z."/>
            <person name="Liu X."/>
        </authorList>
    </citation>
    <scope>NUCLEOTIDE SEQUENCE [LARGE SCALE GENOMIC DNA]</scope>
    <source>
        <strain evidence="6">DSM 16467</strain>
    </source>
</reference>
<dbReference type="GO" id="GO:0055085">
    <property type="term" value="P:transmembrane transport"/>
    <property type="evidence" value="ECO:0007669"/>
    <property type="project" value="UniProtKB-ARBA"/>
</dbReference>
<dbReference type="InterPro" id="IPR003439">
    <property type="entry name" value="ABC_transporter-like_ATP-bd"/>
</dbReference>
<organism evidence="5 6">
    <name type="scientific">Priestia koreensis</name>
    <dbReference type="NCBI Taxonomy" id="284581"/>
    <lineage>
        <taxon>Bacteria</taxon>
        <taxon>Bacillati</taxon>
        <taxon>Bacillota</taxon>
        <taxon>Bacilli</taxon>
        <taxon>Bacillales</taxon>
        <taxon>Bacillaceae</taxon>
        <taxon>Priestia</taxon>
    </lineage>
</organism>
<evidence type="ECO:0000256" key="3">
    <source>
        <dbReference type="ARBA" id="ARBA00022840"/>
    </source>
</evidence>
<evidence type="ECO:0000259" key="4">
    <source>
        <dbReference type="PROSITE" id="PS50893"/>
    </source>
</evidence>
<dbReference type="SMART" id="SM00382">
    <property type="entry name" value="AAA"/>
    <property type="match status" value="1"/>
</dbReference>
<dbReference type="PATRIC" id="fig|284581.3.peg.4843"/>
<feature type="domain" description="ABC transporter" evidence="4">
    <location>
        <begin position="3"/>
        <end position="254"/>
    </location>
</feature>
<name>A0A0M0L091_9BACI</name>
<keyword evidence="1" id="KW-0813">Transport</keyword>
<evidence type="ECO:0000256" key="2">
    <source>
        <dbReference type="ARBA" id="ARBA00022741"/>
    </source>
</evidence>